<dbReference type="InterPro" id="IPR004733">
    <property type="entry name" value="PurM_cligase"/>
</dbReference>
<dbReference type="EC" id="6.3.3.1" evidence="3"/>
<gene>
    <name evidence="11" type="ORF">FDQ92_10565</name>
</gene>
<evidence type="ECO:0000313" key="12">
    <source>
        <dbReference type="Proteomes" id="UP000298602"/>
    </source>
</evidence>
<dbReference type="InterPro" id="IPR010918">
    <property type="entry name" value="PurM-like_C_dom"/>
</dbReference>
<evidence type="ECO:0000256" key="6">
    <source>
        <dbReference type="ARBA" id="ARBA00022840"/>
    </source>
</evidence>
<reference evidence="11 12" key="2">
    <citation type="submission" date="2019-05" db="EMBL/GenBank/DDBJ databases">
        <authorList>
            <person name="Suflita J.M."/>
            <person name="Marks C.R."/>
        </authorList>
    </citation>
    <scope>NUCLEOTIDE SEQUENCE [LARGE SCALE GENOMIC DNA]</scope>
    <source>
        <strain evidence="11 12">ALDC</strain>
    </source>
</reference>
<dbReference type="GO" id="GO:0004637">
    <property type="term" value="F:phosphoribosylamine-glycine ligase activity"/>
    <property type="evidence" value="ECO:0007669"/>
    <property type="project" value="TreeGrafter"/>
</dbReference>
<evidence type="ECO:0000259" key="10">
    <source>
        <dbReference type="Pfam" id="PF02769"/>
    </source>
</evidence>
<evidence type="ECO:0000256" key="1">
    <source>
        <dbReference type="ARBA" id="ARBA00004686"/>
    </source>
</evidence>
<dbReference type="Pfam" id="PF02769">
    <property type="entry name" value="AIRS_C"/>
    <property type="match status" value="1"/>
</dbReference>
<dbReference type="KEGG" id="dax:FDQ92_10565"/>
<keyword evidence="5" id="KW-0547">Nucleotide-binding</keyword>
<comment type="pathway">
    <text evidence="1">Purine metabolism; IMP biosynthesis via de novo pathway; 5-amino-1-(5-phospho-D-ribosyl)imidazole from N(2)-formyl-N(1)-(5-phospho-D-ribosyl)glycinamide: step 2/2.</text>
</comment>
<evidence type="ECO:0000256" key="8">
    <source>
        <dbReference type="ARBA" id="ARBA00032931"/>
    </source>
</evidence>
<dbReference type="GO" id="GO:0005524">
    <property type="term" value="F:ATP binding"/>
    <property type="evidence" value="ECO:0007669"/>
    <property type="project" value="UniProtKB-KW"/>
</dbReference>
<dbReference type="GO" id="GO:0005829">
    <property type="term" value="C:cytosol"/>
    <property type="evidence" value="ECO:0007669"/>
    <property type="project" value="TreeGrafter"/>
</dbReference>
<dbReference type="UniPathway" id="UPA00074">
    <property type="reaction ID" value="UER00129"/>
</dbReference>
<dbReference type="GO" id="GO:0006189">
    <property type="term" value="P:'de novo' IMP biosynthetic process"/>
    <property type="evidence" value="ECO:0007669"/>
    <property type="project" value="UniProtKB-UniPathway"/>
</dbReference>
<proteinExistence type="inferred from homology"/>
<dbReference type="GO" id="GO:0046084">
    <property type="term" value="P:adenine biosynthetic process"/>
    <property type="evidence" value="ECO:0007669"/>
    <property type="project" value="TreeGrafter"/>
</dbReference>
<dbReference type="PANTHER" id="PTHR10520">
    <property type="entry name" value="TRIFUNCTIONAL PURINE BIOSYNTHETIC PROTEIN ADENOSINE-3-RELATED"/>
    <property type="match status" value="1"/>
</dbReference>
<sequence>MTFQPCPPTSLNIPRILPQTCQAVIRSDSCPVPPIFRFLQEKGNISEEEMFHVFNCGIGYVLVAKEEHSEEVAGRLTGMGYPSYATGEIVARQPGAPQIRMA</sequence>
<dbReference type="AlphaFoldDB" id="A0A4P8L3N5"/>
<protein>
    <recommendedName>
        <fullName evidence="3">phosphoribosylformylglycinamidine cyclo-ligase</fullName>
        <ecNumber evidence="3">6.3.3.1</ecNumber>
    </recommendedName>
    <alternativeName>
        <fullName evidence="8">AIR synthase</fullName>
    </alternativeName>
    <alternativeName>
        <fullName evidence="7">Phosphoribosyl-aminoimidazole synthetase</fullName>
    </alternativeName>
</protein>
<dbReference type="PANTHER" id="PTHR10520:SF12">
    <property type="entry name" value="TRIFUNCTIONAL PURINE BIOSYNTHETIC PROTEIN ADENOSINE-3"/>
    <property type="match status" value="1"/>
</dbReference>
<evidence type="ECO:0000256" key="9">
    <source>
        <dbReference type="ARBA" id="ARBA00049057"/>
    </source>
</evidence>
<comment type="catalytic activity">
    <reaction evidence="9">
        <text>2-formamido-N(1)-(5-O-phospho-beta-D-ribosyl)acetamidine + ATP = 5-amino-1-(5-phospho-beta-D-ribosyl)imidazole + ADP + phosphate + H(+)</text>
        <dbReference type="Rhea" id="RHEA:23032"/>
        <dbReference type="ChEBI" id="CHEBI:15378"/>
        <dbReference type="ChEBI" id="CHEBI:30616"/>
        <dbReference type="ChEBI" id="CHEBI:43474"/>
        <dbReference type="ChEBI" id="CHEBI:137981"/>
        <dbReference type="ChEBI" id="CHEBI:147287"/>
        <dbReference type="ChEBI" id="CHEBI:456216"/>
        <dbReference type="EC" id="6.3.3.1"/>
    </reaction>
</comment>
<evidence type="ECO:0000256" key="7">
    <source>
        <dbReference type="ARBA" id="ARBA00031908"/>
    </source>
</evidence>
<keyword evidence="6" id="KW-0067">ATP-binding</keyword>
<evidence type="ECO:0000256" key="4">
    <source>
        <dbReference type="ARBA" id="ARBA00022598"/>
    </source>
</evidence>
<evidence type="ECO:0000256" key="2">
    <source>
        <dbReference type="ARBA" id="ARBA00010280"/>
    </source>
</evidence>
<dbReference type="Proteomes" id="UP000298602">
    <property type="component" value="Chromosome"/>
</dbReference>
<dbReference type="EMBL" id="CP040098">
    <property type="protein sequence ID" value="QCQ22567.1"/>
    <property type="molecule type" value="Genomic_DNA"/>
</dbReference>
<dbReference type="SUPFAM" id="SSF56042">
    <property type="entry name" value="PurM C-terminal domain-like"/>
    <property type="match status" value="1"/>
</dbReference>
<dbReference type="RefSeq" id="WP_137424851.1">
    <property type="nucleotide sequence ID" value="NZ_CP040098.1"/>
</dbReference>
<comment type="similarity">
    <text evidence="2">Belongs to the AIR synthase family.</text>
</comment>
<dbReference type="InterPro" id="IPR036676">
    <property type="entry name" value="PurM-like_C_sf"/>
</dbReference>
<keyword evidence="12" id="KW-1185">Reference proteome</keyword>
<reference evidence="11 12" key="1">
    <citation type="submission" date="2019-05" db="EMBL/GenBank/DDBJ databases">
        <title>The Complete Genome Sequence of the n-alkane-degrading Desulfoglaeba alkanexedens ALDC reveals multiple alkylsuccinate synthase gene clusters.</title>
        <authorList>
            <person name="Callaghan A.V."/>
            <person name="Davidova I.A."/>
            <person name="Duncan K.E."/>
            <person name="Morris B."/>
            <person name="McInerney M.J."/>
        </authorList>
    </citation>
    <scope>NUCLEOTIDE SEQUENCE [LARGE SCALE GENOMIC DNA]</scope>
    <source>
        <strain evidence="11 12">ALDC</strain>
    </source>
</reference>
<accession>A0A4P8L3N5</accession>
<feature type="domain" description="PurM-like C-terminal" evidence="10">
    <location>
        <begin position="12"/>
        <end position="95"/>
    </location>
</feature>
<evidence type="ECO:0000256" key="5">
    <source>
        <dbReference type="ARBA" id="ARBA00022741"/>
    </source>
</evidence>
<evidence type="ECO:0000313" key="11">
    <source>
        <dbReference type="EMBL" id="QCQ22567.1"/>
    </source>
</evidence>
<dbReference type="Gene3D" id="3.90.650.10">
    <property type="entry name" value="PurM-like C-terminal domain"/>
    <property type="match status" value="1"/>
</dbReference>
<organism evidence="11 12">
    <name type="scientific">Desulfoglaeba alkanexedens ALDC</name>
    <dbReference type="NCBI Taxonomy" id="980445"/>
    <lineage>
        <taxon>Bacteria</taxon>
        <taxon>Pseudomonadati</taxon>
        <taxon>Thermodesulfobacteriota</taxon>
        <taxon>Syntrophobacteria</taxon>
        <taxon>Syntrophobacterales</taxon>
        <taxon>Syntrophobacteraceae</taxon>
        <taxon>Desulfoglaeba</taxon>
    </lineage>
</organism>
<evidence type="ECO:0000256" key="3">
    <source>
        <dbReference type="ARBA" id="ARBA00013047"/>
    </source>
</evidence>
<dbReference type="OrthoDB" id="9777881at2"/>
<name>A0A4P8L3N5_9BACT</name>
<dbReference type="GO" id="GO:0004641">
    <property type="term" value="F:phosphoribosylformylglycinamidine cyclo-ligase activity"/>
    <property type="evidence" value="ECO:0007669"/>
    <property type="project" value="UniProtKB-EC"/>
</dbReference>
<keyword evidence="4" id="KW-0436">Ligase</keyword>